<dbReference type="GO" id="GO:0004553">
    <property type="term" value="F:hydrolase activity, hydrolyzing O-glycosyl compounds"/>
    <property type="evidence" value="ECO:0007669"/>
    <property type="project" value="InterPro"/>
</dbReference>
<comment type="caution">
    <text evidence="2">The sequence shown here is derived from an EMBL/GenBank/DDBJ whole genome shotgun (WGS) entry which is preliminary data.</text>
</comment>
<reference evidence="2" key="1">
    <citation type="journal article" date="2013" name="Environ. Microbiol.">
        <title>Microbiota from the distal guts of lean and obese adolescents exhibit partial functional redundancy besides clear differences in community structure.</title>
        <authorList>
            <person name="Ferrer M."/>
            <person name="Ruiz A."/>
            <person name="Lanza F."/>
            <person name="Haange S.B."/>
            <person name="Oberbach A."/>
            <person name="Till H."/>
            <person name="Bargiela R."/>
            <person name="Campoy C."/>
            <person name="Segura M.T."/>
            <person name="Richter M."/>
            <person name="von Bergen M."/>
            <person name="Seifert J."/>
            <person name="Suarez A."/>
        </authorList>
    </citation>
    <scope>NUCLEOTIDE SEQUENCE</scope>
</reference>
<name>K1SGK0_9ZZZZ</name>
<dbReference type="EMBL" id="AJWY01008945">
    <property type="protein sequence ID" value="EKC59772.1"/>
    <property type="molecule type" value="Genomic_DNA"/>
</dbReference>
<accession>K1SGK0</accession>
<dbReference type="AlphaFoldDB" id="K1SGK0"/>
<dbReference type="InterPro" id="IPR036881">
    <property type="entry name" value="Glyco_hydro_3_C_sf"/>
</dbReference>
<feature type="non-terminal residue" evidence="2">
    <location>
        <position position="259"/>
    </location>
</feature>
<dbReference type="SUPFAM" id="SSF52279">
    <property type="entry name" value="Beta-D-glucan exohydrolase, C-terminal domain"/>
    <property type="match status" value="1"/>
</dbReference>
<organism evidence="2">
    <name type="scientific">human gut metagenome</name>
    <dbReference type="NCBI Taxonomy" id="408170"/>
    <lineage>
        <taxon>unclassified sequences</taxon>
        <taxon>metagenomes</taxon>
        <taxon>organismal metagenomes</taxon>
    </lineage>
</organism>
<proteinExistence type="predicted"/>
<evidence type="ECO:0000313" key="2">
    <source>
        <dbReference type="EMBL" id="EKC59772.1"/>
    </source>
</evidence>
<sequence>MFKRSSVWRGLTLVFSLLLAISLMAGSILETYRTSVDAFFNTRSQLTETEVDETGEAWSYVSKFKTAKEAFEGLKEFAIRESQETVALLKNDGNALPLTKDAKITMLGVRSYAPVYGSSGGSITDGNATVQIFDCFTERGFQLNPSVQAAYAKYFADKTWTKPRFGGGIIPEYAEITAYNDPSELTLDELTALNADFRKDYAEYSDAAIVVVGRPGSEAGNGYYPGKDGLAEGVSTVTGNILSLSDEEMAMINEAKANL</sequence>
<dbReference type="Gene3D" id="3.40.50.1700">
    <property type="entry name" value="Glycoside hydrolase family 3 C-terminal domain"/>
    <property type="match status" value="1"/>
</dbReference>
<gene>
    <name evidence="2" type="ORF">LEA_13192</name>
</gene>
<keyword evidence="1" id="KW-0378">Hydrolase</keyword>
<dbReference type="GO" id="GO:0005975">
    <property type="term" value="P:carbohydrate metabolic process"/>
    <property type="evidence" value="ECO:0007669"/>
    <property type="project" value="InterPro"/>
</dbReference>
<protein>
    <submittedName>
        <fullName evidence="2">Uncharacterized protein</fullName>
    </submittedName>
</protein>
<evidence type="ECO:0000256" key="1">
    <source>
        <dbReference type="ARBA" id="ARBA00022801"/>
    </source>
</evidence>